<comment type="similarity">
    <text evidence="2">Belongs to the peptidase S1C family.</text>
</comment>
<dbReference type="InterPro" id="IPR001478">
    <property type="entry name" value="PDZ"/>
</dbReference>
<dbReference type="Pfam" id="PF17820">
    <property type="entry name" value="PDZ_6"/>
    <property type="match status" value="1"/>
</dbReference>
<accession>A0A7V5PPX4</accession>
<dbReference type="AlphaFoldDB" id="A0A7V5PPX4"/>
<protein>
    <recommendedName>
        <fullName evidence="3">Pro-apoptotic serine protease NMA111</fullName>
    </recommendedName>
    <alternativeName>
        <fullName evidence="4">Pro-apoptotic serine protease nma111</fullName>
    </alternativeName>
</protein>
<evidence type="ECO:0000256" key="1">
    <source>
        <dbReference type="ARBA" id="ARBA00002558"/>
    </source>
</evidence>
<name>A0A7V5PPX4_CALAY</name>
<evidence type="ECO:0000256" key="2">
    <source>
        <dbReference type="ARBA" id="ARBA00010541"/>
    </source>
</evidence>
<dbReference type="Pfam" id="PF13365">
    <property type="entry name" value="Trypsin_2"/>
    <property type="match status" value="1"/>
</dbReference>
<dbReference type="GO" id="GO:0004252">
    <property type="term" value="F:serine-type endopeptidase activity"/>
    <property type="evidence" value="ECO:0007669"/>
    <property type="project" value="InterPro"/>
</dbReference>
<proteinExistence type="inferred from homology"/>
<dbReference type="Proteomes" id="UP000886124">
    <property type="component" value="Unassembled WGS sequence"/>
</dbReference>
<comment type="caution">
    <text evidence="8">The sequence shown here is derived from an EMBL/GenBank/DDBJ whole genome shotgun (WGS) entry which is preliminary data.</text>
</comment>
<evidence type="ECO:0000259" key="7">
    <source>
        <dbReference type="PROSITE" id="PS50106"/>
    </source>
</evidence>
<dbReference type="InterPro" id="IPR009003">
    <property type="entry name" value="Peptidase_S1_PA"/>
</dbReference>
<dbReference type="InterPro" id="IPR036034">
    <property type="entry name" value="PDZ_sf"/>
</dbReference>
<dbReference type="SMART" id="SM00228">
    <property type="entry name" value="PDZ"/>
    <property type="match status" value="2"/>
</dbReference>
<dbReference type="Gene3D" id="2.40.10.120">
    <property type="match status" value="1"/>
</dbReference>
<dbReference type="PANTHER" id="PTHR22939:SF129">
    <property type="entry name" value="SERINE PROTEASE HTRA2, MITOCHONDRIAL"/>
    <property type="match status" value="1"/>
</dbReference>
<reference evidence="8" key="1">
    <citation type="journal article" date="2020" name="mSystems">
        <title>Genome- and Community-Level Interaction Insights into Carbon Utilization and Element Cycling Functions of Hydrothermarchaeota in Hydrothermal Sediment.</title>
        <authorList>
            <person name="Zhou Z."/>
            <person name="Liu Y."/>
            <person name="Xu W."/>
            <person name="Pan J."/>
            <person name="Luo Z.H."/>
            <person name="Li M."/>
        </authorList>
    </citation>
    <scope>NUCLEOTIDE SEQUENCE [LARGE SCALE GENOMIC DNA]</scope>
    <source>
        <strain evidence="8">HyVt-527</strain>
    </source>
</reference>
<feature type="domain" description="PDZ" evidence="7">
    <location>
        <begin position="228"/>
        <end position="299"/>
    </location>
</feature>
<sequence>MMRPLALLLLIPLTFVFGRDDLSDRIQKAKDAVLPALVHIQPIKEVFDAGEKRKIQVTGSGVIFSSDGYVLTNNHVVEKARYVLCTLTSREEVEARVVGLDPWTDLAVLKLDLKKAGLKKVPFARFGNSDRLKIGQVVLAFGSPLGLARSVSMGVISSLNRYFPDAGEMVSPYNLWIQTDAAINPGNSGGPLVDLNGRVVGINARAVIFGENLGFAIPINTARYVIDQLMKHKEVQRSWIGVTWQEIKEYRKYKKQPELTGVLVASVEKDSPAMRAGLRPGMVVRRINGKPVSAVYPEELPALRLFISSLPIHSKITFALADSRQITVVTEKQGKFSGDEFECEQWGISVKEITPRIAKNFQLKSKEGVLISGVRAGSKAQEAGVRNGYILKKIENEPVLNLQDFKTKYEQLKQSDKPCLLFLQSGNSNYFALIPGKNE</sequence>
<evidence type="ECO:0000256" key="3">
    <source>
        <dbReference type="ARBA" id="ARBA00020338"/>
    </source>
</evidence>
<dbReference type="GO" id="GO:0006508">
    <property type="term" value="P:proteolysis"/>
    <property type="evidence" value="ECO:0007669"/>
    <property type="project" value="UniProtKB-KW"/>
</dbReference>
<organism evidence="8">
    <name type="scientific">Caldithrix abyssi</name>
    <dbReference type="NCBI Taxonomy" id="187145"/>
    <lineage>
        <taxon>Bacteria</taxon>
        <taxon>Pseudomonadati</taxon>
        <taxon>Calditrichota</taxon>
        <taxon>Calditrichia</taxon>
        <taxon>Calditrichales</taxon>
        <taxon>Calditrichaceae</taxon>
        <taxon>Caldithrix</taxon>
    </lineage>
</organism>
<dbReference type="InterPro" id="IPR041489">
    <property type="entry name" value="PDZ_6"/>
</dbReference>
<dbReference type="InterPro" id="IPR001940">
    <property type="entry name" value="Peptidase_S1C"/>
</dbReference>
<comment type="function">
    <text evidence="1">Nuclear serine protease which mediates apoptosis.</text>
</comment>
<evidence type="ECO:0000256" key="6">
    <source>
        <dbReference type="ARBA" id="ARBA00022801"/>
    </source>
</evidence>
<dbReference type="Gene3D" id="2.30.42.10">
    <property type="match status" value="2"/>
</dbReference>
<dbReference type="PRINTS" id="PR00834">
    <property type="entry name" value="PROTEASES2C"/>
</dbReference>
<dbReference type="Pfam" id="PF12812">
    <property type="entry name" value="PDZ_1"/>
    <property type="match status" value="1"/>
</dbReference>
<evidence type="ECO:0000256" key="5">
    <source>
        <dbReference type="ARBA" id="ARBA00022670"/>
    </source>
</evidence>
<evidence type="ECO:0000313" key="8">
    <source>
        <dbReference type="EMBL" id="HHJ52712.1"/>
    </source>
</evidence>
<dbReference type="SUPFAM" id="SSF50494">
    <property type="entry name" value="Trypsin-like serine proteases"/>
    <property type="match status" value="1"/>
</dbReference>
<dbReference type="PANTHER" id="PTHR22939">
    <property type="entry name" value="SERINE PROTEASE FAMILY S1C HTRA-RELATED"/>
    <property type="match status" value="1"/>
</dbReference>
<dbReference type="SUPFAM" id="SSF50156">
    <property type="entry name" value="PDZ domain-like"/>
    <property type="match status" value="2"/>
</dbReference>
<dbReference type="PROSITE" id="PS50106">
    <property type="entry name" value="PDZ"/>
    <property type="match status" value="1"/>
</dbReference>
<dbReference type="EMBL" id="DROD01000406">
    <property type="protein sequence ID" value="HHJ52712.1"/>
    <property type="molecule type" value="Genomic_DNA"/>
</dbReference>
<dbReference type="InterPro" id="IPR025926">
    <property type="entry name" value="PDZ-like_dom"/>
</dbReference>
<keyword evidence="6" id="KW-0378">Hydrolase</keyword>
<evidence type="ECO:0000256" key="4">
    <source>
        <dbReference type="ARBA" id="ARBA00021524"/>
    </source>
</evidence>
<gene>
    <name evidence="8" type="ORF">ENJ89_05915</name>
</gene>
<keyword evidence="5 8" id="KW-0645">Protease</keyword>